<dbReference type="AlphaFoldDB" id="A0A7S8MVR1"/>
<accession>A0A7S8MVR1</accession>
<dbReference type="GO" id="GO:0016810">
    <property type="term" value="F:hydrolase activity, acting on carbon-nitrogen (but not peptide) bonds"/>
    <property type="evidence" value="ECO:0007669"/>
    <property type="project" value="InterPro"/>
</dbReference>
<dbReference type="Gene3D" id="3.20.20.140">
    <property type="entry name" value="Metal-dependent hydrolases"/>
    <property type="match status" value="1"/>
</dbReference>
<dbReference type="InterPro" id="IPR011059">
    <property type="entry name" value="Metal-dep_hydrolase_composite"/>
</dbReference>
<organism evidence="2 3">
    <name type="scientific">Microbacterium schleiferi</name>
    <dbReference type="NCBI Taxonomy" id="69362"/>
    <lineage>
        <taxon>Bacteria</taxon>
        <taxon>Bacillati</taxon>
        <taxon>Actinomycetota</taxon>
        <taxon>Actinomycetes</taxon>
        <taxon>Micrococcales</taxon>
        <taxon>Microbacteriaceae</taxon>
        <taxon>Microbacterium</taxon>
    </lineage>
</organism>
<feature type="domain" description="Amidohydrolase-related" evidence="1">
    <location>
        <begin position="56"/>
        <end position="431"/>
    </location>
</feature>
<dbReference type="PANTHER" id="PTHR43794">
    <property type="entry name" value="AMINOHYDROLASE SSNA-RELATED"/>
    <property type="match status" value="1"/>
</dbReference>
<evidence type="ECO:0000259" key="1">
    <source>
        <dbReference type="Pfam" id="PF01979"/>
    </source>
</evidence>
<dbReference type="SUPFAM" id="SSF51556">
    <property type="entry name" value="Metallo-dependent hydrolases"/>
    <property type="match status" value="1"/>
</dbReference>
<dbReference type="SUPFAM" id="SSF51338">
    <property type="entry name" value="Composite domain of metallo-dependent hydrolases"/>
    <property type="match status" value="2"/>
</dbReference>
<protein>
    <submittedName>
        <fullName evidence="2">Amidohydrolase</fullName>
    </submittedName>
</protein>
<proteinExistence type="predicted"/>
<dbReference type="Gene3D" id="2.30.40.10">
    <property type="entry name" value="Urease, subunit C, domain 1"/>
    <property type="match status" value="1"/>
</dbReference>
<dbReference type="InterPro" id="IPR032466">
    <property type="entry name" value="Metal_Hydrolase"/>
</dbReference>
<dbReference type="InterPro" id="IPR050287">
    <property type="entry name" value="MTA/SAH_deaminase"/>
</dbReference>
<reference evidence="2 3" key="1">
    <citation type="submission" date="2020-11" db="EMBL/GenBank/DDBJ databases">
        <title>Amino acid is mineralized and recycled by bacteria in oceanic microbiome.</title>
        <authorList>
            <person name="Zheng L.Y."/>
        </authorList>
    </citation>
    <scope>NUCLEOTIDE SEQUENCE [LARGE SCALE GENOMIC DNA]</scope>
    <source>
        <strain evidence="2 3">A32-1</strain>
    </source>
</reference>
<dbReference type="RefSeq" id="WP_195691670.1">
    <property type="nucleotide sequence ID" value="NZ_CP064760.1"/>
</dbReference>
<dbReference type="KEGG" id="msf:IT882_09450"/>
<evidence type="ECO:0000313" key="2">
    <source>
        <dbReference type="EMBL" id="QPE03568.1"/>
    </source>
</evidence>
<sequence length="470" mass="50893">MSAVAIVDARVLTMDDERRDLERATVLVEDGEIVAVGSNVEIPVGSRVIEAAGRAVIPGLVNAHTHVPQILLRGGYSHDRPLYEWLYNVLYPGLSVYENDDIRCATLLFATEALMNGVTTIVDNEDAGTRSMVSTAASTVEALVESGIRAVYARMFADQPAPGFEDYLGAVRAKAPDVPDSDIFVDTDRVLADLDEIVRRYDRAGEGRIRVWPSPAIPGIVSRRALQRSRQIARERGTMWTMHVAEDERERVQHMMGAVEYLDSVGALDERLLAAHCIDVSDREIRLLAESGTRVSTQPASNAFLGAGVAPVPRMLRAGIPMGIGTDDANCSDAVDLFGSMKLLALLHRAVSRDPGAISPQRVVEMATIEGARVLGMDDLIGSIEVGKRADLVILDLEEPRMTPAADLYAALVFLQPTVAVRTVIVDGRVVVERGVPTFLGADGDLAALVREASERSRGIADRARLQVGR</sequence>
<dbReference type="Proteomes" id="UP000594480">
    <property type="component" value="Chromosome"/>
</dbReference>
<dbReference type="EMBL" id="CP064760">
    <property type="protein sequence ID" value="QPE03568.1"/>
    <property type="molecule type" value="Genomic_DNA"/>
</dbReference>
<dbReference type="PANTHER" id="PTHR43794:SF5">
    <property type="entry name" value="CHLOROHYDROLASE FAMILY PROTEIN"/>
    <property type="match status" value="1"/>
</dbReference>
<name>A0A7S8MVR1_9MICO</name>
<evidence type="ECO:0000313" key="3">
    <source>
        <dbReference type="Proteomes" id="UP000594480"/>
    </source>
</evidence>
<dbReference type="Pfam" id="PF01979">
    <property type="entry name" value="Amidohydro_1"/>
    <property type="match status" value="1"/>
</dbReference>
<keyword evidence="3" id="KW-1185">Reference proteome</keyword>
<gene>
    <name evidence="2" type="ORF">IT882_09450</name>
</gene>
<dbReference type="CDD" id="cd01298">
    <property type="entry name" value="ATZ_TRZ_like"/>
    <property type="match status" value="1"/>
</dbReference>
<dbReference type="InterPro" id="IPR006680">
    <property type="entry name" value="Amidohydro-rel"/>
</dbReference>
<keyword evidence="2" id="KW-0378">Hydrolase</keyword>